<dbReference type="RefSeq" id="WP_249283009.1">
    <property type="nucleotide sequence ID" value="NZ_JACRST010000011.1"/>
</dbReference>
<comment type="subcellular location">
    <subcellularLocation>
        <location evidence="1">Cell membrane</location>
        <topology evidence="1">Peripheral membrane protein</topology>
    </subcellularLocation>
</comment>
<evidence type="ECO:0000256" key="5">
    <source>
        <dbReference type="ARBA" id="ARBA00022737"/>
    </source>
</evidence>
<keyword evidence="3" id="KW-1003">Cell membrane</keyword>
<keyword evidence="6" id="KW-0547">Nucleotide-binding</keyword>
<dbReference type="Gene3D" id="3.40.50.300">
    <property type="entry name" value="P-loop containing nucleotide triphosphate hydrolases"/>
    <property type="match status" value="2"/>
</dbReference>
<gene>
    <name evidence="11" type="ORF">H8711_08295</name>
</gene>
<dbReference type="InterPro" id="IPR003439">
    <property type="entry name" value="ABC_transporter-like_ATP-bd"/>
</dbReference>
<evidence type="ECO:0000256" key="7">
    <source>
        <dbReference type="ARBA" id="ARBA00022840"/>
    </source>
</evidence>
<evidence type="ECO:0000256" key="4">
    <source>
        <dbReference type="ARBA" id="ARBA00022597"/>
    </source>
</evidence>
<dbReference type="PANTHER" id="PTHR43790">
    <property type="entry name" value="CARBOHYDRATE TRANSPORT ATP-BINDING PROTEIN MG119-RELATED"/>
    <property type="match status" value="1"/>
</dbReference>
<feature type="domain" description="ABC transporter" evidence="10">
    <location>
        <begin position="5"/>
        <end position="240"/>
    </location>
</feature>
<dbReference type="EMBL" id="JACRST010000011">
    <property type="protein sequence ID" value="MBC8546932.1"/>
    <property type="molecule type" value="Genomic_DNA"/>
</dbReference>
<dbReference type="PANTHER" id="PTHR43790:SF3">
    <property type="entry name" value="D-ALLOSE IMPORT ATP-BINDING PROTEIN ALSA-RELATED"/>
    <property type="match status" value="1"/>
</dbReference>
<dbReference type="CDD" id="cd03216">
    <property type="entry name" value="ABC_Carb_Monos_I"/>
    <property type="match status" value="1"/>
</dbReference>
<dbReference type="FunFam" id="3.40.50.300:FF:000127">
    <property type="entry name" value="Ribose import ATP-binding protein RbsA"/>
    <property type="match status" value="1"/>
</dbReference>
<evidence type="ECO:0000259" key="10">
    <source>
        <dbReference type="PROSITE" id="PS50893"/>
    </source>
</evidence>
<name>A0A926I0E9_9FIRM</name>
<dbReference type="InterPro" id="IPR050107">
    <property type="entry name" value="ABC_carbohydrate_import_ATPase"/>
</dbReference>
<dbReference type="InterPro" id="IPR027417">
    <property type="entry name" value="P-loop_NTPase"/>
</dbReference>
<dbReference type="AlphaFoldDB" id="A0A926I0E9"/>
<keyword evidence="8" id="KW-1278">Translocase</keyword>
<accession>A0A926I0E9</accession>
<reference evidence="11" key="1">
    <citation type="submission" date="2020-08" db="EMBL/GenBank/DDBJ databases">
        <title>Genome public.</title>
        <authorList>
            <person name="Liu C."/>
            <person name="Sun Q."/>
        </authorList>
    </citation>
    <scope>NUCLEOTIDE SEQUENCE</scope>
    <source>
        <strain evidence="11">NSJ-31</strain>
    </source>
</reference>
<evidence type="ECO:0000256" key="1">
    <source>
        <dbReference type="ARBA" id="ARBA00004202"/>
    </source>
</evidence>
<keyword evidence="2" id="KW-0813">Transport</keyword>
<dbReference type="Pfam" id="PF00005">
    <property type="entry name" value="ABC_tran"/>
    <property type="match status" value="2"/>
</dbReference>
<feature type="domain" description="ABC transporter" evidence="10">
    <location>
        <begin position="252"/>
        <end position="495"/>
    </location>
</feature>
<sequence>MSEYLRFEKICMEFPGVKALDDMSFGVNKGEIVAFLGENGAGKSTLLKILNGDYRHTSGKIFIDDKEVEFHSPNEAIKAGISVIYQERQLAPYLSVAENIFMGNPITRGGFINFKELNARAQAIIDEFGLPIRPETPVRRISVAYQQMVEIMKAYNRKADIICFDEPTAPLTDAEITILFNIIRKLKSEGKAIIYVSHRMKEIFELTDRVVVFKDGKLMGVKETSQTSEPELIKMMVGRDIGDVFNTLPRNDKIGDVVLELNNVSTEYVHDINLQVRAGEIVGFSGLAGAGRTETARAIFGADPLTAGSMTLEGKPYHPKSPRQAMDAGVALCPEDRKLEGLSLILTVRENTSQAILGDLCRMGFVNFHKEREFTAQSIKDFNVKTPSMEQKVINLSGGNQQKVVLARWMAMNPKLIIFDEPTKGIDVGAKSEIYHMICEAAKRGVAVIMISSELTEVIGISDRILVMKDGYITADIPRAEATEPKILSYAMLDKKKNQEEVAG</sequence>
<evidence type="ECO:0000313" key="11">
    <source>
        <dbReference type="EMBL" id="MBC8546932.1"/>
    </source>
</evidence>
<comment type="caution">
    <text evidence="11">The sequence shown here is derived from an EMBL/GenBank/DDBJ whole genome shotgun (WGS) entry which is preliminary data.</text>
</comment>
<dbReference type="PROSITE" id="PS00211">
    <property type="entry name" value="ABC_TRANSPORTER_1"/>
    <property type="match status" value="1"/>
</dbReference>
<dbReference type="SUPFAM" id="SSF52540">
    <property type="entry name" value="P-loop containing nucleoside triphosphate hydrolases"/>
    <property type="match status" value="2"/>
</dbReference>
<evidence type="ECO:0000256" key="2">
    <source>
        <dbReference type="ARBA" id="ARBA00022448"/>
    </source>
</evidence>
<evidence type="ECO:0000256" key="6">
    <source>
        <dbReference type="ARBA" id="ARBA00022741"/>
    </source>
</evidence>
<dbReference type="Proteomes" id="UP000653127">
    <property type="component" value="Unassembled WGS sequence"/>
</dbReference>
<proteinExistence type="predicted"/>
<keyword evidence="7 11" id="KW-0067">ATP-binding</keyword>
<dbReference type="GO" id="GO:0005524">
    <property type="term" value="F:ATP binding"/>
    <property type="evidence" value="ECO:0007669"/>
    <property type="project" value="UniProtKB-KW"/>
</dbReference>
<evidence type="ECO:0000256" key="3">
    <source>
        <dbReference type="ARBA" id="ARBA00022475"/>
    </source>
</evidence>
<evidence type="ECO:0000313" key="12">
    <source>
        <dbReference type="Proteomes" id="UP000653127"/>
    </source>
</evidence>
<evidence type="ECO:0000256" key="9">
    <source>
        <dbReference type="ARBA" id="ARBA00023136"/>
    </source>
</evidence>
<dbReference type="SMART" id="SM00382">
    <property type="entry name" value="AAA"/>
    <property type="match status" value="2"/>
</dbReference>
<organism evidence="11 12">
    <name type="scientific">Ligaoa zhengdingensis</name>
    <dbReference type="NCBI Taxonomy" id="2763658"/>
    <lineage>
        <taxon>Bacteria</taxon>
        <taxon>Bacillati</taxon>
        <taxon>Bacillota</taxon>
        <taxon>Clostridia</taxon>
        <taxon>Eubacteriales</taxon>
        <taxon>Oscillospiraceae</taxon>
        <taxon>Ligaoa</taxon>
    </lineage>
</organism>
<dbReference type="InterPro" id="IPR017871">
    <property type="entry name" value="ABC_transporter-like_CS"/>
</dbReference>
<dbReference type="GO" id="GO:0005886">
    <property type="term" value="C:plasma membrane"/>
    <property type="evidence" value="ECO:0007669"/>
    <property type="project" value="UniProtKB-SubCell"/>
</dbReference>
<dbReference type="InterPro" id="IPR003593">
    <property type="entry name" value="AAA+_ATPase"/>
</dbReference>
<dbReference type="GO" id="GO:0016887">
    <property type="term" value="F:ATP hydrolysis activity"/>
    <property type="evidence" value="ECO:0007669"/>
    <property type="project" value="InterPro"/>
</dbReference>
<protein>
    <submittedName>
        <fullName evidence="11">Sugar ABC transporter ATP-binding protein</fullName>
    </submittedName>
</protein>
<evidence type="ECO:0000256" key="8">
    <source>
        <dbReference type="ARBA" id="ARBA00022967"/>
    </source>
</evidence>
<dbReference type="CDD" id="cd03215">
    <property type="entry name" value="ABC_Carb_Monos_II"/>
    <property type="match status" value="1"/>
</dbReference>
<keyword evidence="4" id="KW-0762">Sugar transport</keyword>
<keyword evidence="12" id="KW-1185">Reference proteome</keyword>
<dbReference type="PROSITE" id="PS50893">
    <property type="entry name" value="ABC_TRANSPORTER_2"/>
    <property type="match status" value="2"/>
</dbReference>
<keyword evidence="9" id="KW-0472">Membrane</keyword>
<keyword evidence="5" id="KW-0677">Repeat</keyword>